<dbReference type="PROSITE" id="PS00163">
    <property type="entry name" value="FUMARATE_LYASES"/>
    <property type="match status" value="1"/>
</dbReference>
<dbReference type="InterPro" id="IPR008948">
    <property type="entry name" value="L-Aspartase-like"/>
</dbReference>
<dbReference type="Pfam" id="PF00206">
    <property type="entry name" value="Lyase_1"/>
    <property type="match status" value="1"/>
</dbReference>
<comment type="function">
    <text evidence="9">Catalyzes two reactions in de novo purine nucleotide biosynthesis. Catalyzes the breakdown of 5-aminoimidazole- (N-succinylocarboxamide) ribotide (SAICAR or 2-[5-amino-1-(5-phospho-beta-D-ribosyl)imidazole-4-carboxamido]succinate) to 5-aminoimidazole-4-carboxamide ribotide (AICAR or 5-amino-1-(5-phospho-beta-D-ribosyl)imidazole-4-carboxamide) and fumarate, and of adenylosuccinate (ADS or N(6)-(1,2-dicarboxyethyl)-AMP) to adenosine monophosphate (AMP) and fumarate.</text>
</comment>
<proteinExistence type="inferred from homology"/>
<evidence type="ECO:0000256" key="6">
    <source>
        <dbReference type="ARBA" id="ARBA00022755"/>
    </source>
</evidence>
<comment type="caution">
    <text evidence="16">The sequence shown here is derived from an EMBL/GenBank/DDBJ whole genome shotgun (WGS) entry which is preliminary data.</text>
</comment>
<comment type="pathway">
    <text evidence="2 13">Purine metabolism; AMP biosynthesis via de novo pathway; AMP from IMP: step 2/2.</text>
</comment>
<dbReference type="NCBIfam" id="TIGR00928">
    <property type="entry name" value="purB"/>
    <property type="match status" value="1"/>
</dbReference>
<evidence type="ECO:0000313" key="17">
    <source>
        <dbReference type="Proteomes" id="UP001597059"/>
    </source>
</evidence>
<reference evidence="17" key="1">
    <citation type="journal article" date="2019" name="Int. J. Syst. Evol. Microbiol.">
        <title>The Global Catalogue of Microorganisms (GCM) 10K type strain sequencing project: providing services to taxonomists for standard genome sequencing and annotation.</title>
        <authorList>
            <consortium name="The Broad Institute Genomics Platform"/>
            <consortium name="The Broad Institute Genome Sequencing Center for Infectious Disease"/>
            <person name="Wu L."/>
            <person name="Ma J."/>
        </authorList>
    </citation>
    <scope>NUCLEOTIDE SEQUENCE [LARGE SCALE GENOMIC DNA]</scope>
    <source>
        <strain evidence="17">JCM 30774</strain>
    </source>
</reference>
<dbReference type="PRINTS" id="PR00149">
    <property type="entry name" value="FUMRATELYASE"/>
</dbReference>
<evidence type="ECO:0000256" key="4">
    <source>
        <dbReference type="ARBA" id="ARBA00012339"/>
    </source>
</evidence>
<dbReference type="Gene3D" id="1.10.40.30">
    <property type="entry name" value="Fumarase/aspartase (C-terminal domain)"/>
    <property type="match status" value="1"/>
</dbReference>
<dbReference type="Gene3D" id="1.10.275.10">
    <property type="entry name" value="Fumarase/aspartase (N-terminal domain)"/>
    <property type="match status" value="1"/>
</dbReference>
<evidence type="ECO:0000256" key="11">
    <source>
        <dbReference type="ARBA" id="ARBA00049115"/>
    </source>
</evidence>
<dbReference type="SUPFAM" id="SSF48557">
    <property type="entry name" value="L-aspartase-like"/>
    <property type="match status" value="1"/>
</dbReference>
<gene>
    <name evidence="16" type="primary">purB</name>
    <name evidence="16" type="ORF">ACFQ45_14830</name>
</gene>
<evidence type="ECO:0000256" key="2">
    <source>
        <dbReference type="ARBA" id="ARBA00004734"/>
    </source>
</evidence>
<evidence type="ECO:0000256" key="5">
    <source>
        <dbReference type="ARBA" id="ARBA00017058"/>
    </source>
</evidence>
<accession>A0ABW4B516</accession>
<protein>
    <recommendedName>
        <fullName evidence="5 12">Adenylosuccinate lyase</fullName>
        <shortName evidence="13">ASL</shortName>
        <ecNumber evidence="4 12">4.3.2.2</ecNumber>
    </recommendedName>
    <alternativeName>
        <fullName evidence="10 13">Adenylosuccinase</fullName>
    </alternativeName>
</protein>
<evidence type="ECO:0000259" key="14">
    <source>
        <dbReference type="Pfam" id="PF00206"/>
    </source>
</evidence>
<comment type="similarity">
    <text evidence="3 13">Belongs to the lyase 1 family. Adenylosuccinate lyase subfamily.</text>
</comment>
<dbReference type="Gene3D" id="1.20.200.10">
    <property type="entry name" value="Fumarase/aspartase (Central domain)"/>
    <property type="match status" value="1"/>
</dbReference>
<dbReference type="EMBL" id="JBHTMN010000017">
    <property type="protein sequence ID" value="MFD1384643.1"/>
    <property type="molecule type" value="Genomic_DNA"/>
</dbReference>
<feature type="domain" description="Fumarate lyase N-terminal" evidence="14">
    <location>
        <begin position="14"/>
        <end position="312"/>
    </location>
</feature>
<evidence type="ECO:0000256" key="12">
    <source>
        <dbReference type="NCBIfam" id="TIGR00928"/>
    </source>
</evidence>
<dbReference type="InterPro" id="IPR020557">
    <property type="entry name" value="Fumarate_lyase_CS"/>
</dbReference>
<evidence type="ECO:0000256" key="13">
    <source>
        <dbReference type="RuleBase" id="RU361172"/>
    </source>
</evidence>
<evidence type="ECO:0000256" key="9">
    <source>
        <dbReference type="ARBA" id="ARBA00025012"/>
    </source>
</evidence>
<dbReference type="InterPro" id="IPR004769">
    <property type="entry name" value="Pur_lyase"/>
</dbReference>
<dbReference type="InterPro" id="IPR024083">
    <property type="entry name" value="Fumarase/histidase_N"/>
</dbReference>
<keyword evidence="6 13" id="KW-0658">Purine biosynthesis</keyword>
<dbReference type="NCBIfam" id="NF006764">
    <property type="entry name" value="PRK09285.1"/>
    <property type="match status" value="1"/>
</dbReference>
<evidence type="ECO:0000256" key="8">
    <source>
        <dbReference type="ARBA" id="ARBA00024477"/>
    </source>
</evidence>
<feature type="domain" description="Adenylosuccinate lyase PurB C-terminal" evidence="15">
    <location>
        <begin position="331"/>
        <end position="445"/>
    </location>
</feature>
<dbReference type="InterPro" id="IPR000362">
    <property type="entry name" value="Fumarate_lyase_fam"/>
</dbReference>
<comment type="pathway">
    <text evidence="1 13">Purine metabolism; IMP biosynthesis via de novo pathway; 5-amino-1-(5-phospho-D-ribosyl)imidazole-4-carboxamide from 5-amino-1-(5-phospho-D-ribosyl)imidazole-4-carboxylate: step 2/2.</text>
</comment>
<dbReference type="PANTHER" id="PTHR43411">
    <property type="entry name" value="ADENYLOSUCCINATE LYASE"/>
    <property type="match status" value="1"/>
</dbReference>
<evidence type="ECO:0000256" key="10">
    <source>
        <dbReference type="ARBA" id="ARBA00030717"/>
    </source>
</evidence>
<dbReference type="PANTHER" id="PTHR43411:SF1">
    <property type="entry name" value="ADENYLOSUCCINATE LYASE"/>
    <property type="match status" value="1"/>
</dbReference>
<dbReference type="Pfam" id="PF08328">
    <property type="entry name" value="ASL_C"/>
    <property type="match status" value="1"/>
</dbReference>
<comment type="catalytic activity">
    <reaction evidence="8">
        <text>(2S)-2-[5-amino-1-(5-phospho-beta-D-ribosyl)imidazole-4-carboxamido]succinate = 5-amino-1-(5-phospho-beta-D-ribosyl)imidazole-4-carboxamide + fumarate</text>
        <dbReference type="Rhea" id="RHEA:23920"/>
        <dbReference type="ChEBI" id="CHEBI:29806"/>
        <dbReference type="ChEBI" id="CHEBI:58443"/>
        <dbReference type="ChEBI" id="CHEBI:58475"/>
        <dbReference type="EC" id="4.3.2.2"/>
    </reaction>
    <physiologicalReaction direction="left-to-right" evidence="8">
        <dbReference type="Rhea" id="RHEA:23921"/>
    </physiologicalReaction>
</comment>
<sequence length="457" mass="50381">MQLTSLNAISPIDGRYGSKTNALRRSVSEYGLLRMRVIVEVRWLQALAAHPEIIEVPALSADANAILDDLAANFSEADAQAIKDIEKTTNHDVKAVEYFIKGKIADNAELAAVSEFVHFACTSEDINNLSHALMLNEALAEAIVPEMKAVLAAIEELAIEHAEQSILSRTHGQTASPSTVGKEMANVAARLARQIKQVEAVEFLGKINGAVGNYNAHLSAYPQVDWQAHAEKFVTSLGLTFNPYTTQIEPHDYIAELYDAICRFNTILIDFDRDVWGYISLGYFKQKTIAGEIGSSTMPHKVNPIDFENSEGNLGIANAIMGHLSAKLPISRWQRDLTDSTVLRNLGVGLAHSLIAYQASLKGISKLEINAVRLDEDLNSSWEVLAEPIQTVMRRYGIEAPYEKLKELTRGRTINQEIMQEFVDKLELPEQAKEELKALTPSNYIGNAVAQAKAIRG</sequence>
<organism evidence="16 17">
    <name type="scientific">Rhodanobacter aciditrophus</name>
    <dbReference type="NCBI Taxonomy" id="1623218"/>
    <lineage>
        <taxon>Bacteria</taxon>
        <taxon>Pseudomonadati</taxon>
        <taxon>Pseudomonadota</taxon>
        <taxon>Gammaproteobacteria</taxon>
        <taxon>Lysobacterales</taxon>
        <taxon>Rhodanobacteraceae</taxon>
        <taxon>Rhodanobacter</taxon>
    </lineage>
</organism>
<keyword evidence="7 13" id="KW-0456">Lyase</keyword>
<evidence type="ECO:0000256" key="1">
    <source>
        <dbReference type="ARBA" id="ARBA00004706"/>
    </source>
</evidence>
<evidence type="ECO:0000256" key="7">
    <source>
        <dbReference type="ARBA" id="ARBA00023239"/>
    </source>
</evidence>
<dbReference type="RefSeq" id="WP_377369065.1">
    <property type="nucleotide sequence ID" value="NZ_JBHTMN010000017.1"/>
</dbReference>
<dbReference type="CDD" id="cd01598">
    <property type="entry name" value="PurB"/>
    <property type="match status" value="1"/>
</dbReference>
<dbReference type="EC" id="4.3.2.2" evidence="4 12"/>
<evidence type="ECO:0000313" key="16">
    <source>
        <dbReference type="EMBL" id="MFD1384643.1"/>
    </source>
</evidence>
<evidence type="ECO:0000259" key="15">
    <source>
        <dbReference type="Pfam" id="PF08328"/>
    </source>
</evidence>
<dbReference type="InterPro" id="IPR022761">
    <property type="entry name" value="Fumarate_lyase_N"/>
</dbReference>
<name>A0ABW4B516_9GAMM</name>
<dbReference type="Proteomes" id="UP001597059">
    <property type="component" value="Unassembled WGS sequence"/>
</dbReference>
<keyword evidence="17" id="KW-1185">Reference proteome</keyword>
<dbReference type="InterPro" id="IPR047136">
    <property type="entry name" value="PurB_bact"/>
</dbReference>
<comment type="catalytic activity">
    <reaction evidence="11">
        <text>N(6)-(1,2-dicarboxyethyl)-AMP = fumarate + AMP</text>
        <dbReference type="Rhea" id="RHEA:16853"/>
        <dbReference type="ChEBI" id="CHEBI:29806"/>
        <dbReference type="ChEBI" id="CHEBI:57567"/>
        <dbReference type="ChEBI" id="CHEBI:456215"/>
        <dbReference type="EC" id="4.3.2.2"/>
    </reaction>
    <physiologicalReaction direction="left-to-right" evidence="11">
        <dbReference type="Rhea" id="RHEA:16854"/>
    </physiologicalReaction>
</comment>
<dbReference type="GO" id="GO:0016829">
    <property type="term" value="F:lyase activity"/>
    <property type="evidence" value="ECO:0007669"/>
    <property type="project" value="UniProtKB-KW"/>
</dbReference>
<dbReference type="InterPro" id="IPR013539">
    <property type="entry name" value="PurB_C"/>
</dbReference>
<evidence type="ECO:0000256" key="3">
    <source>
        <dbReference type="ARBA" id="ARBA00008273"/>
    </source>
</evidence>